<dbReference type="OrthoDB" id="9801052at2"/>
<dbReference type="SUPFAM" id="SSF53383">
    <property type="entry name" value="PLP-dependent transferases"/>
    <property type="match status" value="1"/>
</dbReference>
<protein>
    <submittedName>
        <fullName evidence="1">Aminotransferase class III-fold pyridoxal phosphate-dependent enzyme</fullName>
    </submittedName>
</protein>
<gene>
    <name evidence="1" type="ORF">E4T88_16985</name>
</gene>
<evidence type="ECO:0000313" key="1">
    <source>
        <dbReference type="EMBL" id="TFU86831.1"/>
    </source>
</evidence>
<evidence type="ECO:0000313" key="2">
    <source>
        <dbReference type="Proteomes" id="UP000298285"/>
    </source>
</evidence>
<dbReference type="InterPro" id="IPR015422">
    <property type="entry name" value="PyrdxlP-dep_Trfase_small"/>
</dbReference>
<dbReference type="Proteomes" id="UP000298285">
    <property type="component" value="Unassembled WGS sequence"/>
</dbReference>
<dbReference type="Gene3D" id="3.90.1150.10">
    <property type="entry name" value="Aspartate Aminotransferase, domain 1"/>
    <property type="match status" value="1"/>
</dbReference>
<organism evidence="1 2">
    <name type="scientific">Dysgonomonas mossii</name>
    <dbReference type="NCBI Taxonomy" id="163665"/>
    <lineage>
        <taxon>Bacteria</taxon>
        <taxon>Pseudomonadati</taxon>
        <taxon>Bacteroidota</taxon>
        <taxon>Bacteroidia</taxon>
        <taxon>Bacteroidales</taxon>
        <taxon>Dysgonomonadaceae</taxon>
        <taxon>Dysgonomonas</taxon>
    </lineage>
</organism>
<reference evidence="1 2" key="1">
    <citation type="submission" date="2019-03" db="EMBL/GenBank/DDBJ databases">
        <title>Diversity of the mouse oral microbiome.</title>
        <authorList>
            <person name="Joseph S."/>
            <person name="Aduse-Opoku J."/>
            <person name="Curtis M."/>
            <person name="Wade W."/>
            <person name="Hashim A."/>
        </authorList>
    </citation>
    <scope>NUCLEOTIDE SEQUENCE [LARGE SCALE GENOMIC DNA]</scope>
    <source>
        <strain evidence="1 2">P11</strain>
    </source>
</reference>
<keyword evidence="1" id="KW-0808">Transferase</keyword>
<dbReference type="EMBL" id="SPPK01000011">
    <property type="protein sequence ID" value="TFU86831.1"/>
    <property type="molecule type" value="Genomic_DNA"/>
</dbReference>
<dbReference type="AlphaFoldDB" id="A0A4Y9II35"/>
<keyword evidence="1" id="KW-0032">Aminotransferase</keyword>
<sequence>MSEINIVKGKGCCVYDNKGIEYLDLYCWNAVISIGRSHPYT</sequence>
<accession>A0A4Y9II35</accession>
<name>A0A4Y9II35_9BACT</name>
<proteinExistence type="predicted"/>
<dbReference type="GO" id="GO:0008483">
    <property type="term" value="F:transaminase activity"/>
    <property type="evidence" value="ECO:0007669"/>
    <property type="project" value="UniProtKB-KW"/>
</dbReference>
<comment type="caution">
    <text evidence="1">The sequence shown here is derived from an EMBL/GenBank/DDBJ whole genome shotgun (WGS) entry which is preliminary data.</text>
</comment>
<dbReference type="InterPro" id="IPR015424">
    <property type="entry name" value="PyrdxlP-dep_Trfase"/>
</dbReference>